<comment type="caution">
    <text evidence="1">The sequence shown here is derived from an EMBL/GenBank/DDBJ whole genome shotgun (WGS) entry which is preliminary data.</text>
</comment>
<dbReference type="Proteomes" id="UP000789405">
    <property type="component" value="Unassembled WGS sequence"/>
</dbReference>
<dbReference type="AlphaFoldDB" id="A0A9N8VDI4"/>
<gene>
    <name evidence="1" type="ORF">DERYTH_LOCUS280</name>
</gene>
<reference evidence="1" key="1">
    <citation type="submission" date="2021-06" db="EMBL/GenBank/DDBJ databases">
        <authorList>
            <person name="Kallberg Y."/>
            <person name="Tangrot J."/>
            <person name="Rosling A."/>
        </authorList>
    </citation>
    <scope>NUCLEOTIDE SEQUENCE</scope>
    <source>
        <strain evidence="1">MA453B</strain>
    </source>
</reference>
<protein>
    <submittedName>
        <fullName evidence="1">20035_t:CDS:1</fullName>
    </submittedName>
</protein>
<accession>A0A9N8VDI4</accession>
<dbReference type="OrthoDB" id="2408781at2759"/>
<keyword evidence="2" id="KW-1185">Reference proteome</keyword>
<name>A0A9N8VDI4_9GLOM</name>
<dbReference type="EMBL" id="CAJVPY010000056">
    <property type="protein sequence ID" value="CAG8447048.1"/>
    <property type="molecule type" value="Genomic_DNA"/>
</dbReference>
<organism evidence="1 2">
    <name type="scientific">Dentiscutata erythropus</name>
    <dbReference type="NCBI Taxonomy" id="1348616"/>
    <lineage>
        <taxon>Eukaryota</taxon>
        <taxon>Fungi</taxon>
        <taxon>Fungi incertae sedis</taxon>
        <taxon>Mucoromycota</taxon>
        <taxon>Glomeromycotina</taxon>
        <taxon>Glomeromycetes</taxon>
        <taxon>Diversisporales</taxon>
        <taxon>Gigasporaceae</taxon>
        <taxon>Dentiscutata</taxon>
    </lineage>
</organism>
<evidence type="ECO:0000313" key="1">
    <source>
        <dbReference type="EMBL" id="CAG8447048.1"/>
    </source>
</evidence>
<evidence type="ECO:0000313" key="2">
    <source>
        <dbReference type="Proteomes" id="UP000789405"/>
    </source>
</evidence>
<sequence length="41" mass="4866">MLKFDDIFNALDWLPDPIFSTIDKDHYTKFQAVYQATISEQ</sequence>
<proteinExistence type="predicted"/>